<feature type="transmembrane region" description="Helical" evidence="1">
    <location>
        <begin position="20"/>
        <end position="42"/>
    </location>
</feature>
<reference evidence="2 3" key="1">
    <citation type="submission" date="2016-10" db="EMBL/GenBank/DDBJ databases">
        <title>Genome sequence of the basidiomycete white-rot fungus Trametes pubescens.</title>
        <authorList>
            <person name="Makela M.R."/>
            <person name="Granchi Z."/>
            <person name="Peng M."/>
            <person name="De Vries R.P."/>
            <person name="Grigoriev I."/>
            <person name="Riley R."/>
            <person name="Hilden K."/>
        </authorList>
    </citation>
    <scope>NUCLEOTIDE SEQUENCE [LARGE SCALE GENOMIC DNA]</scope>
    <source>
        <strain evidence="2 3">FBCC735</strain>
    </source>
</reference>
<keyword evidence="3" id="KW-1185">Reference proteome</keyword>
<dbReference type="EMBL" id="MNAD01001330">
    <property type="protein sequence ID" value="OJT06271.1"/>
    <property type="molecule type" value="Genomic_DNA"/>
</dbReference>
<keyword evidence="1" id="KW-0472">Membrane</keyword>
<accession>A0A1M2VF51</accession>
<feature type="transmembrane region" description="Helical" evidence="1">
    <location>
        <begin position="84"/>
        <end position="103"/>
    </location>
</feature>
<dbReference type="AlphaFoldDB" id="A0A1M2VF51"/>
<name>A0A1M2VF51_TRAPU</name>
<comment type="caution">
    <text evidence="2">The sequence shown here is derived from an EMBL/GenBank/DDBJ whole genome shotgun (WGS) entry which is preliminary data.</text>
</comment>
<feature type="transmembrane region" description="Helical" evidence="1">
    <location>
        <begin position="109"/>
        <end position="135"/>
    </location>
</feature>
<gene>
    <name evidence="2" type="ORF">TRAPUB_2851</name>
</gene>
<evidence type="ECO:0000256" key="1">
    <source>
        <dbReference type="SAM" id="Phobius"/>
    </source>
</evidence>
<evidence type="ECO:0000313" key="3">
    <source>
        <dbReference type="Proteomes" id="UP000184267"/>
    </source>
</evidence>
<keyword evidence="1" id="KW-1133">Transmembrane helix</keyword>
<protein>
    <submittedName>
        <fullName evidence="2">Uncharacterized protein</fullName>
    </submittedName>
</protein>
<organism evidence="2 3">
    <name type="scientific">Trametes pubescens</name>
    <name type="common">White-rot fungus</name>
    <dbReference type="NCBI Taxonomy" id="154538"/>
    <lineage>
        <taxon>Eukaryota</taxon>
        <taxon>Fungi</taxon>
        <taxon>Dikarya</taxon>
        <taxon>Basidiomycota</taxon>
        <taxon>Agaricomycotina</taxon>
        <taxon>Agaricomycetes</taxon>
        <taxon>Polyporales</taxon>
        <taxon>Polyporaceae</taxon>
        <taxon>Trametes</taxon>
    </lineage>
</organism>
<dbReference type="OMA" id="RSAWWSI"/>
<evidence type="ECO:0000313" key="2">
    <source>
        <dbReference type="EMBL" id="OJT06271.1"/>
    </source>
</evidence>
<keyword evidence="1" id="KW-0812">Transmembrane</keyword>
<dbReference type="OrthoDB" id="2754239at2759"/>
<sequence>MTISFRLRGLLSFALATHHILHHTLPTVTGIEMLLLCAYGLIWASKPYVRASTAAITRHLERYALTTLPATVIHRYKSLMDGSFYVILWILIWGPTSGVPMLLRSAWWSIVAAFTICYVSAILSGFFWVPALCYVGHPSYNVLQRAAEMGAIGCRRTGAKVRSLFKFCQAAATSGHTYGLQHRPTLSGVKMWVATAMTPLRTGVYWAACAIDGLDAGSRSTIAAMFRATSVAVDIGHRTCSKVFHMTARMHAMTVAVVSQMHSTAADVASQMYAKLVRGSKASASWASSKATEACSTAQRLSRQVLRASVNTAAFFRKEPGTVDCIVASTSQILEGLGMASEVLSLIPFAVLSDGDMLKSGPTHRIEEAVKATVEIALIAPFQASNAGVEADCRCEAALETTENEDTAGTLQRDLAQLESPNTLLAQQPINDHTDDDLDALIRSLATLVLSDPDEQPTSQPLGPYISLRIPVSAPAESNCFDLAPPRRRAPTPCAYSAKDDIAAAKGNASSYDSFNTTLCGDSCASPSRFLDSKLHEQASGDPMLVVIEEAATPKKSAEQLKVLGAHKPRQTQQDLAKEVRGAMLDTIFDGAIGDVRDERETCGGEEIPVGGDTPAAKQLAWRALLTYGRG</sequence>
<dbReference type="Proteomes" id="UP000184267">
    <property type="component" value="Unassembled WGS sequence"/>
</dbReference>
<proteinExistence type="predicted"/>